<feature type="region of interest" description="Disordered" evidence="1">
    <location>
        <begin position="228"/>
        <end position="254"/>
    </location>
</feature>
<evidence type="ECO:0000313" key="5">
    <source>
        <dbReference type="Proteomes" id="UP000789595"/>
    </source>
</evidence>
<feature type="signal peptide" evidence="2">
    <location>
        <begin position="1"/>
        <end position="21"/>
    </location>
</feature>
<feature type="chain" id="PRO_5036212372" evidence="2">
    <location>
        <begin position="22"/>
        <end position="327"/>
    </location>
</feature>
<sequence>MASSIRCSVLISLLFAQDATALRGPPNAPNNDRRRARLEQRGLSPQPPLKMVAAPPDAELASSLARRTLLTTQKGCWAGWEVSFDPRTGRPKPLDDAYVAEELREWGQSPLGWETFVEDSGEDSLWQRSGFRVLPEAGCAADEVAVAPFSWGVDLASCRVVASSHGILAADSPRRPSGECGSAVSQPFVDVRTIFGPSDLGDRIRVDVKVDAASCTIISCVVCAERRDSSTEPPFSSPPKPGSARAKGLDSSSVSSRCGPCFVTSKDGAASFDEDGATKLELVDGLIHVWLAPRNNGGADVGVVLGGRGLRRSIAADGDVVDVGRIS</sequence>
<evidence type="ECO:0000313" key="3">
    <source>
        <dbReference type="EMBL" id="CAE0703180.1"/>
    </source>
</evidence>
<protein>
    <submittedName>
        <fullName evidence="3">Uncharacterized protein</fullName>
    </submittedName>
</protein>
<dbReference type="EMBL" id="CAKKNE010000006">
    <property type="protein sequence ID" value="CAH0378866.1"/>
    <property type="molecule type" value="Genomic_DNA"/>
</dbReference>
<dbReference type="Proteomes" id="UP000789595">
    <property type="component" value="Unassembled WGS sequence"/>
</dbReference>
<gene>
    <name evidence="3" type="ORF">PCAL00307_LOCUS18627</name>
    <name evidence="4" type="ORF">PECAL_6P04630</name>
</gene>
<evidence type="ECO:0000256" key="1">
    <source>
        <dbReference type="SAM" id="MobiDB-lite"/>
    </source>
</evidence>
<organism evidence="3">
    <name type="scientific">Pelagomonas calceolata</name>
    <dbReference type="NCBI Taxonomy" id="35677"/>
    <lineage>
        <taxon>Eukaryota</taxon>
        <taxon>Sar</taxon>
        <taxon>Stramenopiles</taxon>
        <taxon>Ochrophyta</taxon>
        <taxon>Pelagophyceae</taxon>
        <taxon>Pelagomonadales</taxon>
        <taxon>Pelagomonadaceae</taxon>
        <taxon>Pelagomonas</taxon>
    </lineage>
</organism>
<keyword evidence="2" id="KW-0732">Signal</keyword>
<dbReference type="AlphaFoldDB" id="A0A7S4EC56"/>
<reference evidence="4" key="2">
    <citation type="submission" date="2021-11" db="EMBL/GenBank/DDBJ databases">
        <authorList>
            <consortium name="Genoscope - CEA"/>
            <person name="William W."/>
        </authorList>
    </citation>
    <scope>NUCLEOTIDE SEQUENCE</scope>
</reference>
<evidence type="ECO:0000313" key="4">
    <source>
        <dbReference type="EMBL" id="CAH0378866.1"/>
    </source>
</evidence>
<reference evidence="3" key="1">
    <citation type="submission" date="2021-01" db="EMBL/GenBank/DDBJ databases">
        <authorList>
            <person name="Corre E."/>
            <person name="Pelletier E."/>
            <person name="Niang G."/>
            <person name="Scheremetjew M."/>
            <person name="Finn R."/>
            <person name="Kale V."/>
            <person name="Holt S."/>
            <person name="Cochrane G."/>
            <person name="Meng A."/>
            <person name="Brown T."/>
            <person name="Cohen L."/>
        </authorList>
    </citation>
    <scope>NUCLEOTIDE SEQUENCE</scope>
    <source>
        <strain evidence="3">CCMP1756</strain>
    </source>
</reference>
<proteinExistence type="predicted"/>
<evidence type="ECO:0000256" key="2">
    <source>
        <dbReference type="SAM" id="SignalP"/>
    </source>
</evidence>
<dbReference type="EMBL" id="HBIW01021613">
    <property type="protein sequence ID" value="CAE0703180.1"/>
    <property type="molecule type" value="Transcribed_RNA"/>
</dbReference>
<keyword evidence="5" id="KW-1185">Reference proteome</keyword>
<accession>A0A7S4EC56</accession>
<name>A0A7S4EC56_9STRA</name>